<dbReference type="InterPro" id="IPR009678">
    <property type="entry name" value="Phage_tail_completion_R"/>
</dbReference>
<dbReference type="Proteomes" id="UP000199267">
    <property type="component" value="Unassembled WGS sequence"/>
</dbReference>
<evidence type="ECO:0000313" key="1">
    <source>
        <dbReference type="EMBL" id="SER25609.1"/>
    </source>
</evidence>
<accession>A0A1H9MQ17</accession>
<dbReference type="Pfam" id="PF06891">
    <property type="entry name" value="P2_Phage_GpR"/>
    <property type="match status" value="1"/>
</dbReference>
<proteinExistence type="predicted"/>
<dbReference type="EMBL" id="FOFJ01000036">
    <property type="protein sequence ID" value="SER25609.1"/>
    <property type="molecule type" value="Genomic_DNA"/>
</dbReference>
<protein>
    <submittedName>
        <fullName evidence="1">P2 phage tail completion protein R (GpR)</fullName>
    </submittedName>
</protein>
<dbReference type="AlphaFoldDB" id="A0A1H9MQ17"/>
<sequence>MNKPESLRAHLLTAVPELRHNPDRLLVFIDKGRLRSTAAGGLSFEYGYTLNLLFTDYAGHPDAIAIPLLAWLLVNQSELLVNLEKGKDAIQFEADVLANDKVDLSITLPLTERVIVRKQADGTLQVTHAEEPPYTEHLESTHLQVFADGELLAEWDTPAPTGVALETPHPGPTRHG</sequence>
<gene>
    <name evidence="1" type="ORF">SAMN04244573_03218</name>
</gene>
<dbReference type="RefSeq" id="WP_090623794.1">
    <property type="nucleotide sequence ID" value="NZ_FOFJ01000036.1"/>
</dbReference>
<name>A0A1H9MQ17_9GAMM</name>
<reference evidence="1 2" key="1">
    <citation type="submission" date="2016-10" db="EMBL/GenBank/DDBJ databases">
        <authorList>
            <person name="de Groot N.N."/>
        </authorList>
    </citation>
    <scope>NUCLEOTIDE SEQUENCE [LARGE SCALE GENOMIC DNA]</scope>
    <source>
        <strain evidence="1 2">DSM 378</strain>
    </source>
</reference>
<evidence type="ECO:0000313" key="2">
    <source>
        <dbReference type="Proteomes" id="UP000199267"/>
    </source>
</evidence>
<organism evidence="1 2">
    <name type="scientific">Azotobacter beijerinckii</name>
    <dbReference type="NCBI Taxonomy" id="170623"/>
    <lineage>
        <taxon>Bacteria</taxon>
        <taxon>Pseudomonadati</taxon>
        <taxon>Pseudomonadota</taxon>
        <taxon>Gammaproteobacteria</taxon>
        <taxon>Pseudomonadales</taxon>
        <taxon>Pseudomonadaceae</taxon>
        <taxon>Azotobacter</taxon>
    </lineage>
</organism>